<keyword evidence="1" id="KW-1133">Transmembrane helix</keyword>
<keyword evidence="1" id="KW-0812">Transmembrane</keyword>
<organism evidence="3 4">
    <name type="scientific">Cladorrhinum samala</name>
    <dbReference type="NCBI Taxonomy" id="585594"/>
    <lineage>
        <taxon>Eukaryota</taxon>
        <taxon>Fungi</taxon>
        <taxon>Dikarya</taxon>
        <taxon>Ascomycota</taxon>
        <taxon>Pezizomycotina</taxon>
        <taxon>Sordariomycetes</taxon>
        <taxon>Sordariomycetidae</taxon>
        <taxon>Sordariales</taxon>
        <taxon>Podosporaceae</taxon>
        <taxon>Cladorrhinum</taxon>
    </lineage>
</organism>
<keyword evidence="1" id="KW-0472">Membrane</keyword>
<dbReference type="Pfam" id="PF23397">
    <property type="entry name" value="DUF7104"/>
    <property type="match status" value="8"/>
</dbReference>
<evidence type="ECO:0000259" key="2">
    <source>
        <dbReference type="Pfam" id="PF06985"/>
    </source>
</evidence>
<sequence length="931" mass="104446">MNSVNLSHDIFLAGWTTAFCLLAAVVAFWLWLTSTSATPKFASLSPAKPTAYRYASLPEGHIRLLRLMPHPDERSRIECQLVDYPLLDSGKGTHLKGYIPVTPNLHMALTRLRDRSLERIIWADAICINQGDTEERNIQVQSMAKIYAKASRVIVWLEEATTGGAQGHGETTVTDSDRALEELRMAADRQPAKTALATSETDQQAILTLLQRSWFQRMWVLQEVAAARQVLIMCRSAEIDGYAFCSGLDVLNLASQDRDTQNRVRSAAYLMNGAIFRPKYATSRAGRFSLDIRPLGELLDMYHDRKATDPRDKIYALLGMSSDDHVSAALSPNYNVSWKDLFHQVVNSLVGEQVSVETWEEREIAVIKTNGWVLGWVSKVEDQKKWADEQNIVMVLNYKRGHPNRKIRWTLQTSAKPIREGDVLFLLQGVSKPIIIRIHDDYCAVIATSITPAVHTTQNEGPGISWLDLLPPATVLCDVLLVWDWEVEPHSKVKNDGQDYEYLMNRRALKHTTEETESHHPDYQATRFTNMALVMGVLRKYNEAERKLQKAMDAHGRTPHRELSHTLAVMDNLAAMCSDRDELDLARKLEVMADLLGRRGDYAQITEDGILQIATSFDEEVMSILLNWRGEEVQLSEKVVEAVAMYGRSGKKVMAVLLDKRGAEVKVTEEVVKAAAKNRDTGKEVMALLLDRRSGEVYLTEGVVTAAAGNEYSGKEVLALLLSQRDVTIKVTPKLVETLAESFDASAMDKLLRRCGNEVRITEEVVKAAAGNSDSGKEILALLLDQRGDEVRITEEVLKTVARDSRSGREIMALLLDQRGDEVKITEEVLRAVAENWESGPGMMALLLDQPGRSNEVKITQGVLKAVARNLTSGEELMALLLNKRGDEIRITREVIDIVAGNWYSCEGMMKLLVKHRPDEVRSLAREKRVR</sequence>
<dbReference type="Pfam" id="PF06985">
    <property type="entry name" value="HET"/>
    <property type="match status" value="1"/>
</dbReference>
<dbReference type="PANTHER" id="PTHR24148">
    <property type="entry name" value="ANKYRIN REPEAT DOMAIN-CONTAINING PROTEIN 39 HOMOLOG-RELATED"/>
    <property type="match status" value="1"/>
</dbReference>
<proteinExistence type="predicted"/>
<feature type="transmembrane region" description="Helical" evidence="1">
    <location>
        <begin position="12"/>
        <end position="32"/>
    </location>
</feature>
<feature type="domain" description="Heterokaryon incompatibility" evidence="2">
    <location>
        <begin position="98"/>
        <end position="223"/>
    </location>
</feature>
<dbReference type="InterPro" id="IPR055530">
    <property type="entry name" value="DUF7104"/>
</dbReference>
<reference evidence="3" key="2">
    <citation type="submission" date="2023-06" db="EMBL/GenBank/DDBJ databases">
        <authorList>
            <consortium name="Lawrence Berkeley National Laboratory"/>
            <person name="Mondo S.J."/>
            <person name="Hensen N."/>
            <person name="Bonometti L."/>
            <person name="Westerberg I."/>
            <person name="Brannstrom I.O."/>
            <person name="Guillou S."/>
            <person name="Cros-Aarteil S."/>
            <person name="Calhoun S."/>
            <person name="Haridas S."/>
            <person name="Kuo A."/>
            <person name="Pangilinan J."/>
            <person name="Riley R."/>
            <person name="Labutti K."/>
            <person name="Andreopoulos B."/>
            <person name="Lipzen A."/>
            <person name="Chen C."/>
            <person name="Yanf M."/>
            <person name="Daum C."/>
            <person name="Ng V."/>
            <person name="Clum A."/>
            <person name="Steindorff A."/>
            <person name="Ohm R."/>
            <person name="Martin F."/>
            <person name="Silar P."/>
            <person name="Natvig D."/>
            <person name="Lalanne C."/>
            <person name="Gautier V."/>
            <person name="Ament-Velasquez S.L."/>
            <person name="Kruys A."/>
            <person name="Hutchinson M.I."/>
            <person name="Powell A.J."/>
            <person name="Barry K."/>
            <person name="Miller A.N."/>
            <person name="Grigoriev I.V."/>
            <person name="Debuchy R."/>
            <person name="Gladieux P."/>
            <person name="Thoren M.H."/>
            <person name="Johannesson H."/>
        </authorList>
    </citation>
    <scope>NUCLEOTIDE SEQUENCE</scope>
    <source>
        <strain evidence="3">PSN324</strain>
    </source>
</reference>
<dbReference type="PANTHER" id="PTHR24148:SF78">
    <property type="entry name" value="HETEROKARYON INCOMPATIBILITY DOMAIN-CONTAINING PROTEIN"/>
    <property type="match status" value="1"/>
</dbReference>
<keyword evidence="4" id="KW-1185">Reference proteome</keyword>
<dbReference type="Gene3D" id="1.20.5.340">
    <property type="match status" value="4"/>
</dbReference>
<comment type="caution">
    <text evidence="3">The sequence shown here is derived from an EMBL/GenBank/DDBJ whole genome shotgun (WGS) entry which is preliminary data.</text>
</comment>
<evidence type="ECO:0000313" key="3">
    <source>
        <dbReference type="EMBL" id="KAK4457483.1"/>
    </source>
</evidence>
<dbReference type="AlphaFoldDB" id="A0AAV9HD77"/>
<reference evidence="3" key="1">
    <citation type="journal article" date="2023" name="Mol. Phylogenet. Evol.">
        <title>Genome-scale phylogeny and comparative genomics of the fungal order Sordariales.</title>
        <authorList>
            <person name="Hensen N."/>
            <person name="Bonometti L."/>
            <person name="Westerberg I."/>
            <person name="Brannstrom I.O."/>
            <person name="Guillou S."/>
            <person name="Cros-Aarteil S."/>
            <person name="Calhoun S."/>
            <person name="Haridas S."/>
            <person name="Kuo A."/>
            <person name="Mondo S."/>
            <person name="Pangilinan J."/>
            <person name="Riley R."/>
            <person name="LaButti K."/>
            <person name="Andreopoulos B."/>
            <person name="Lipzen A."/>
            <person name="Chen C."/>
            <person name="Yan M."/>
            <person name="Daum C."/>
            <person name="Ng V."/>
            <person name="Clum A."/>
            <person name="Steindorff A."/>
            <person name="Ohm R.A."/>
            <person name="Martin F."/>
            <person name="Silar P."/>
            <person name="Natvig D.O."/>
            <person name="Lalanne C."/>
            <person name="Gautier V."/>
            <person name="Ament-Velasquez S.L."/>
            <person name="Kruys A."/>
            <person name="Hutchinson M.I."/>
            <person name="Powell A.J."/>
            <person name="Barry K."/>
            <person name="Miller A.N."/>
            <person name="Grigoriev I.V."/>
            <person name="Debuchy R."/>
            <person name="Gladieux P."/>
            <person name="Hiltunen Thoren M."/>
            <person name="Johannesson H."/>
        </authorList>
    </citation>
    <scope>NUCLEOTIDE SEQUENCE</scope>
    <source>
        <strain evidence="3">PSN324</strain>
    </source>
</reference>
<gene>
    <name evidence="3" type="ORF">QBC42DRAFT_301118</name>
</gene>
<dbReference type="Proteomes" id="UP001321749">
    <property type="component" value="Unassembled WGS sequence"/>
</dbReference>
<dbReference type="InterPro" id="IPR052895">
    <property type="entry name" value="HetReg/Transcr_Mod"/>
</dbReference>
<accession>A0AAV9HD77</accession>
<dbReference type="EMBL" id="MU865112">
    <property type="protein sequence ID" value="KAK4457483.1"/>
    <property type="molecule type" value="Genomic_DNA"/>
</dbReference>
<protein>
    <submittedName>
        <fullName evidence="3">Het domain protein</fullName>
    </submittedName>
</protein>
<evidence type="ECO:0000313" key="4">
    <source>
        <dbReference type="Proteomes" id="UP001321749"/>
    </source>
</evidence>
<dbReference type="InterPro" id="IPR010730">
    <property type="entry name" value="HET"/>
</dbReference>
<name>A0AAV9HD77_9PEZI</name>
<evidence type="ECO:0000256" key="1">
    <source>
        <dbReference type="SAM" id="Phobius"/>
    </source>
</evidence>